<gene>
    <name evidence="1" type="ORF">GSLYS_00020390001</name>
</gene>
<protein>
    <submittedName>
        <fullName evidence="1">Uncharacterized protein</fullName>
    </submittedName>
</protein>
<keyword evidence="2" id="KW-1185">Reference proteome</keyword>
<organism evidence="1 2">
    <name type="scientific">Lymnaea stagnalis</name>
    <name type="common">Great pond snail</name>
    <name type="synonym">Helix stagnalis</name>
    <dbReference type="NCBI Taxonomy" id="6523"/>
    <lineage>
        <taxon>Eukaryota</taxon>
        <taxon>Metazoa</taxon>
        <taxon>Spiralia</taxon>
        <taxon>Lophotrochozoa</taxon>
        <taxon>Mollusca</taxon>
        <taxon>Gastropoda</taxon>
        <taxon>Heterobranchia</taxon>
        <taxon>Euthyneura</taxon>
        <taxon>Panpulmonata</taxon>
        <taxon>Hygrophila</taxon>
        <taxon>Lymnaeoidea</taxon>
        <taxon>Lymnaeidae</taxon>
        <taxon>Lymnaea</taxon>
    </lineage>
</organism>
<dbReference type="Proteomes" id="UP001497497">
    <property type="component" value="Unassembled WGS sequence"/>
</dbReference>
<evidence type="ECO:0000313" key="2">
    <source>
        <dbReference type="Proteomes" id="UP001497497"/>
    </source>
</evidence>
<sequence length="168" mass="18804">MSTPSVIEKQAVITKMCGSSWTSLLLCSFFVQFISGHLTTMGTEFVVAVPKMRLTNDMENVSSIHFLLTTLSANNVEVQISTPHYSRYESNGESLNETIIVGGNSGVTYDLDARFQSNPSIQIVSGSDDNFVIFKFVVLKPRLSVLFFNYTRMETGGNHSFTLRRLYH</sequence>
<reference evidence="1 2" key="1">
    <citation type="submission" date="2024-04" db="EMBL/GenBank/DDBJ databases">
        <authorList>
            <consortium name="Genoscope - CEA"/>
            <person name="William W."/>
        </authorList>
    </citation>
    <scope>NUCLEOTIDE SEQUENCE [LARGE SCALE GENOMIC DNA]</scope>
</reference>
<name>A0AAV2ILR6_LYMST</name>
<comment type="caution">
    <text evidence="1">The sequence shown here is derived from an EMBL/GenBank/DDBJ whole genome shotgun (WGS) entry which is preliminary data.</text>
</comment>
<dbReference type="EMBL" id="CAXITT010000894">
    <property type="protein sequence ID" value="CAL1547036.1"/>
    <property type="molecule type" value="Genomic_DNA"/>
</dbReference>
<evidence type="ECO:0000313" key="1">
    <source>
        <dbReference type="EMBL" id="CAL1547036.1"/>
    </source>
</evidence>
<proteinExistence type="predicted"/>
<accession>A0AAV2ILR6</accession>
<dbReference type="AlphaFoldDB" id="A0AAV2ILR6"/>